<keyword evidence="10" id="KW-1185">Reference proteome</keyword>
<dbReference type="Proteomes" id="UP000038010">
    <property type="component" value="Unassembled WGS sequence"/>
</dbReference>
<evidence type="ECO:0000256" key="6">
    <source>
        <dbReference type="ARBA" id="ARBA00023136"/>
    </source>
</evidence>
<dbReference type="GO" id="GO:0071916">
    <property type="term" value="F:dipeptide transmembrane transporter activity"/>
    <property type="evidence" value="ECO:0007669"/>
    <property type="project" value="UniProtKB-ARBA"/>
</dbReference>
<proteinExistence type="inferred from homology"/>
<feature type="transmembrane region" description="Helical" evidence="8">
    <location>
        <begin position="447"/>
        <end position="469"/>
    </location>
</feature>
<evidence type="ECO:0000256" key="8">
    <source>
        <dbReference type="SAM" id="Phobius"/>
    </source>
</evidence>
<feature type="transmembrane region" description="Helical" evidence="8">
    <location>
        <begin position="374"/>
        <end position="391"/>
    </location>
</feature>
<evidence type="ECO:0000256" key="5">
    <source>
        <dbReference type="ARBA" id="ARBA00022989"/>
    </source>
</evidence>
<feature type="transmembrane region" description="Helical" evidence="8">
    <location>
        <begin position="248"/>
        <end position="268"/>
    </location>
</feature>
<comment type="similarity">
    <text evidence="2 7">Belongs to the major facilitator superfamily. Proton-dependent oligopeptide transporter (POT/PTR) (TC 2.A.17) family.</text>
</comment>
<dbReference type="EMBL" id="LFJN01000015">
    <property type="protein sequence ID" value="KPI39255.1"/>
    <property type="molecule type" value="Genomic_DNA"/>
</dbReference>
<evidence type="ECO:0000256" key="4">
    <source>
        <dbReference type="ARBA" id="ARBA00022692"/>
    </source>
</evidence>
<feature type="transmembrane region" description="Helical" evidence="8">
    <location>
        <begin position="274"/>
        <end position="295"/>
    </location>
</feature>
<dbReference type="InterPro" id="IPR036259">
    <property type="entry name" value="MFS_trans_sf"/>
</dbReference>
<evidence type="ECO:0000256" key="2">
    <source>
        <dbReference type="ARBA" id="ARBA00005982"/>
    </source>
</evidence>
<dbReference type="VEuPathDB" id="FungiDB:AB675_5036"/>
<comment type="subcellular location">
    <subcellularLocation>
        <location evidence="1 7">Membrane</location>
        <topology evidence="1 7">Multi-pass membrane protein</topology>
    </subcellularLocation>
</comment>
<dbReference type="Gene3D" id="1.20.1250.20">
    <property type="entry name" value="MFS general substrate transporter like domains"/>
    <property type="match status" value="1"/>
</dbReference>
<dbReference type="GO" id="GO:0005886">
    <property type="term" value="C:plasma membrane"/>
    <property type="evidence" value="ECO:0007669"/>
    <property type="project" value="UniProtKB-ARBA"/>
</dbReference>
<keyword evidence="4 7" id="KW-0812">Transmembrane</keyword>
<reference evidence="9 10" key="1">
    <citation type="submission" date="2015-06" db="EMBL/GenBank/DDBJ databases">
        <title>Draft genome of the ant-associated black yeast Phialophora attae CBS 131958.</title>
        <authorList>
            <person name="Moreno L.F."/>
            <person name="Stielow B.J."/>
            <person name="de Hoog S."/>
            <person name="Vicente V.A."/>
            <person name="Weiss V.A."/>
            <person name="de Vries M."/>
            <person name="Cruz L.M."/>
            <person name="Souza E.M."/>
        </authorList>
    </citation>
    <scope>NUCLEOTIDE SEQUENCE [LARGE SCALE GENOMIC DNA]</scope>
    <source>
        <strain evidence="9 10">CBS 131958</strain>
    </source>
</reference>
<feature type="transmembrane region" description="Helical" evidence="8">
    <location>
        <begin position="136"/>
        <end position="154"/>
    </location>
</feature>
<keyword evidence="3 7" id="KW-0813">Transport</keyword>
<feature type="transmembrane region" description="Helical" evidence="8">
    <location>
        <begin position="562"/>
        <end position="583"/>
    </location>
</feature>
<evidence type="ECO:0000313" key="10">
    <source>
        <dbReference type="Proteomes" id="UP000038010"/>
    </source>
</evidence>
<comment type="caution">
    <text evidence="9">The sequence shown here is derived from an EMBL/GenBank/DDBJ whole genome shotgun (WGS) entry which is preliminary data.</text>
</comment>
<dbReference type="Pfam" id="PF00854">
    <property type="entry name" value="PTR2"/>
    <property type="match status" value="1"/>
</dbReference>
<dbReference type="PROSITE" id="PS01023">
    <property type="entry name" value="PTR2_2"/>
    <property type="match status" value="1"/>
</dbReference>
<sequence length="637" mass="71278">MTTPGHMDAEVVAQAKVDNAAYTFSPIEKELGRGSIDKGRRTSIIDPIDEDESENITEEELLTLRRVSGKIPWQAYTLAFVELCERFSYYGSTVVYTNFIQQPLPEGSTTGADDEQPGALGKGQRASTGLVTFNQFWAYLMPLLGAYIADAHLGRYKAIHIAIAFAMVGHIVLVASAAPSVLKNPNSALGAFIIGLLVLGIGTGLFKSNISPLLAEQQTTLRKKIVTLPKTGERVIVDPAVTTARMFLWFYVCINIGSLVGQIGMVFAEKYVGFWLSFLLPTILFACCPVVLVICKKRYRLTPPTGSVFGKFWKMWTYAMKGKWSINPATTYKNFHAPGFWDRVRPSMVPESERKPWMTYDDAWVDEVRRGLKACAVFLYMPLYWLAYGQMTGNLVSQAATMQRHGVPNDIIQNLNPISIIIMIPMMDFIVYPAFRKFRIQFTPIKRMATGFAFAATSMVAAAVTQHYIYQKSVCGKYASGTLPDGETPCPEAPINVWVQALPYVFVGISEIFTNVTSLEYAFTKAPANMRSLVMSINLLQNAFSSALAQAFTSMSADPLLVWNYTTVAILAGLGGVAFWFNFHHLDREEDKLNMLQTSAYRGKRLVCLPQTRRPTTFRMWSRRSLRLSTPRHKHKY</sequence>
<keyword evidence="5 8" id="KW-1133">Transmembrane helix</keyword>
<keyword evidence="6 8" id="KW-0472">Membrane</keyword>
<accession>A0A0N1H383</accession>
<dbReference type="InterPro" id="IPR018456">
    <property type="entry name" value="PTR2_symporter_CS"/>
</dbReference>
<feature type="transmembrane region" description="Helical" evidence="8">
    <location>
        <begin position="411"/>
        <end position="435"/>
    </location>
</feature>
<evidence type="ECO:0000313" key="9">
    <source>
        <dbReference type="EMBL" id="KPI39255.1"/>
    </source>
</evidence>
<dbReference type="PANTHER" id="PTHR11654">
    <property type="entry name" value="OLIGOPEPTIDE TRANSPORTER-RELATED"/>
    <property type="match status" value="1"/>
</dbReference>
<dbReference type="RefSeq" id="XP_017999218.1">
    <property type="nucleotide sequence ID" value="XM_018145216.1"/>
</dbReference>
<dbReference type="FunFam" id="1.20.1250.20:FF:000085">
    <property type="entry name" value="MFS peptide transporter Ptr2"/>
    <property type="match status" value="1"/>
</dbReference>
<dbReference type="SUPFAM" id="SSF103473">
    <property type="entry name" value="MFS general substrate transporter"/>
    <property type="match status" value="1"/>
</dbReference>
<protein>
    <submittedName>
        <fullName evidence="9">Putative peptide transporter ptr2</fullName>
    </submittedName>
</protein>
<evidence type="ECO:0000256" key="7">
    <source>
        <dbReference type="RuleBase" id="RU003755"/>
    </source>
</evidence>
<organism evidence="9 10">
    <name type="scientific">Cyphellophora attinorum</name>
    <dbReference type="NCBI Taxonomy" id="1664694"/>
    <lineage>
        <taxon>Eukaryota</taxon>
        <taxon>Fungi</taxon>
        <taxon>Dikarya</taxon>
        <taxon>Ascomycota</taxon>
        <taxon>Pezizomycotina</taxon>
        <taxon>Eurotiomycetes</taxon>
        <taxon>Chaetothyriomycetidae</taxon>
        <taxon>Chaetothyriales</taxon>
        <taxon>Cyphellophoraceae</taxon>
        <taxon>Cyphellophora</taxon>
    </lineage>
</organism>
<gene>
    <name evidence="9" type="ORF">AB675_5036</name>
</gene>
<dbReference type="STRING" id="1664694.A0A0N1H383"/>
<feature type="transmembrane region" description="Helical" evidence="8">
    <location>
        <begin position="161"/>
        <end position="182"/>
    </location>
</feature>
<dbReference type="GeneID" id="28737096"/>
<dbReference type="OrthoDB" id="8904098at2759"/>
<evidence type="ECO:0000256" key="3">
    <source>
        <dbReference type="ARBA" id="ARBA00022448"/>
    </source>
</evidence>
<feature type="transmembrane region" description="Helical" evidence="8">
    <location>
        <begin position="188"/>
        <end position="206"/>
    </location>
</feature>
<dbReference type="AlphaFoldDB" id="A0A0N1H383"/>
<name>A0A0N1H383_9EURO</name>
<dbReference type="InterPro" id="IPR000109">
    <property type="entry name" value="POT_fam"/>
</dbReference>
<evidence type="ECO:0000256" key="1">
    <source>
        <dbReference type="ARBA" id="ARBA00004141"/>
    </source>
</evidence>